<dbReference type="Gene3D" id="3.30.830.10">
    <property type="entry name" value="Metalloenzyme, LuxS/M16 peptidase-like"/>
    <property type="match status" value="2"/>
</dbReference>
<dbReference type="EC" id="3.4.24.64" evidence="5"/>
<dbReference type="PANTHER" id="PTHR11851">
    <property type="entry name" value="METALLOPROTEASE"/>
    <property type="match status" value="1"/>
</dbReference>
<sequence length="478" mass="52547">MLCTPRPILLPSACGVRASLLRRGLSSSAARRKSDIQVSTLPNQLRVATEAMPGHFSAVGVYVDTGSRFERPWVPGESGVSHLLDRMAFKSTATRSSADMEQLMQSVGGNVMCASSRETMMYQSSVFNQDVRKVLEIFADTIQNPKLDAAELAVQREAAAWEVGEIWSKPEMILPEMVHAAAFRDNTLGLPLLCPLESLDVMTTDNLREFMRQWYRPERIVVAGVGMAHDQLVSMASELFGSMRSVPQDPVIAQLAGERARYTGGELYMPDASTEFTHVYVAYEGLSIHDDDIYALATMQMLLGGGGSFSAGGPGKGMYSRLYTNVLNQYHAVDHCASFHHCYADTGLFGMSVSVHPSFNATVPYLVARELELCTSGMYRNCVTKNEWERAKNQLKSSLVMALESRLVEVEDLGRQVLVHGHKITVNEMCAAIDRLTLDDLHRVAKRVLMSGKPSTVVAQGELDGLGDVRQVLASRGM</sequence>
<dbReference type="Pfam" id="PF00675">
    <property type="entry name" value="Peptidase_M16"/>
    <property type="match status" value="1"/>
</dbReference>
<keyword evidence="6" id="KW-1185">Reference proteome</keyword>
<accession>A0AAF0E905</accession>
<evidence type="ECO:0000256" key="1">
    <source>
        <dbReference type="ARBA" id="ARBA00002123"/>
    </source>
</evidence>
<dbReference type="AlphaFoldDB" id="A0AAF0E905"/>
<dbReference type="FunFam" id="3.30.830.10:FF:000032">
    <property type="entry name" value="Mitochondrial processing peptidase, alpha subunit"/>
    <property type="match status" value="1"/>
</dbReference>
<name>A0AAF0E905_9BASI</name>
<comment type="similarity">
    <text evidence="2">Belongs to the peptidase M16 family.</text>
</comment>
<gene>
    <name evidence="5" type="primary">MAS2</name>
    <name evidence="5" type="ORF">MCAP1_002708</name>
</gene>
<reference evidence="5" key="1">
    <citation type="submission" date="2023-03" db="EMBL/GenBank/DDBJ databases">
        <title>Mating type loci evolution in Malassezia.</title>
        <authorList>
            <person name="Coelho M.A."/>
        </authorList>
    </citation>
    <scope>NUCLEOTIDE SEQUENCE</scope>
    <source>
        <strain evidence="5">CBS 10434</strain>
    </source>
</reference>
<evidence type="ECO:0000256" key="2">
    <source>
        <dbReference type="ARBA" id="ARBA00007261"/>
    </source>
</evidence>
<dbReference type="Pfam" id="PF05193">
    <property type="entry name" value="Peptidase_M16_C"/>
    <property type="match status" value="1"/>
</dbReference>
<evidence type="ECO:0000313" key="6">
    <source>
        <dbReference type="Proteomes" id="UP001220961"/>
    </source>
</evidence>
<dbReference type="GO" id="GO:0005739">
    <property type="term" value="C:mitochondrion"/>
    <property type="evidence" value="ECO:0007669"/>
    <property type="project" value="TreeGrafter"/>
</dbReference>
<dbReference type="InterPro" id="IPR011249">
    <property type="entry name" value="Metalloenz_LuxS/M16"/>
</dbReference>
<dbReference type="EMBL" id="CP119912">
    <property type="protein sequence ID" value="WFD20464.1"/>
    <property type="molecule type" value="Genomic_DNA"/>
</dbReference>
<keyword evidence="5" id="KW-0378">Hydrolase</keyword>
<comment type="function">
    <text evidence="1">Substrate recognition and binding subunit of the essential mitochondrial processing protease (MPP), which cleaves the mitochondrial sequence off newly imported precursors proteins.</text>
</comment>
<feature type="domain" description="Peptidase M16 N-terminal" evidence="3">
    <location>
        <begin position="46"/>
        <end position="195"/>
    </location>
</feature>
<evidence type="ECO:0000259" key="4">
    <source>
        <dbReference type="Pfam" id="PF05193"/>
    </source>
</evidence>
<dbReference type="InterPro" id="IPR011765">
    <property type="entry name" value="Pept_M16_N"/>
</dbReference>
<dbReference type="SUPFAM" id="SSF63411">
    <property type="entry name" value="LuxS/MPP-like metallohydrolase"/>
    <property type="match status" value="2"/>
</dbReference>
<dbReference type="GO" id="GO:0004222">
    <property type="term" value="F:metalloendopeptidase activity"/>
    <property type="evidence" value="ECO:0007669"/>
    <property type="project" value="UniProtKB-EC"/>
</dbReference>
<dbReference type="InterPro" id="IPR007863">
    <property type="entry name" value="Peptidase_M16_C"/>
</dbReference>
<dbReference type="InterPro" id="IPR050361">
    <property type="entry name" value="MPP/UQCRC_Complex"/>
</dbReference>
<dbReference type="GO" id="GO:0046872">
    <property type="term" value="F:metal ion binding"/>
    <property type="evidence" value="ECO:0007669"/>
    <property type="project" value="InterPro"/>
</dbReference>
<dbReference type="Proteomes" id="UP001220961">
    <property type="component" value="Chromosome 5"/>
</dbReference>
<proteinExistence type="inferred from homology"/>
<organism evidence="5 6">
    <name type="scientific">Malassezia caprae</name>
    <dbReference type="NCBI Taxonomy" id="1381934"/>
    <lineage>
        <taxon>Eukaryota</taxon>
        <taxon>Fungi</taxon>
        <taxon>Dikarya</taxon>
        <taxon>Basidiomycota</taxon>
        <taxon>Ustilaginomycotina</taxon>
        <taxon>Malasseziomycetes</taxon>
        <taxon>Malasseziales</taxon>
        <taxon>Malasseziaceae</taxon>
        <taxon>Malassezia</taxon>
    </lineage>
</organism>
<dbReference type="PANTHER" id="PTHR11851:SF49">
    <property type="entry name" value="MITOCHONDRIAL-PROCESSING PEPTIDASE SUBUNIT ALPHA"/>
    <property type="match status" value="1"/>
</dbReference>
<protein>
    <submittedName>
        <fullName evidence="5">Mitochondrial processing peptidase</fullName>
        <ecNumber evidence="5">3.4.24.64</ecNumber>
    </submittedName>
</protein>
<dbReference type="GO" id="GO:0006627">
    <property type="term" value="P:protein processing involved in protein targeting to mitochondrion"/>
    <property type="evidence" value="ECO:0007669"/>
    <property type="project" value="TreeGrafter"/>
</dbReference>
<evidence type="ECO:0000313" key="5">
    <source>
        <dbReference type="EMBL" id="WFD20464.1"/>
    </source>
</evidence>
<feature type="domain" description="Peptidase M16 C-terminal" evidence="4">
    <location>
        <begin position="203"/>
        <end position="395"/>
    </location>
</feature>
<evidence type="ECO:0000259" key="3">
    <source>
        <dbReference type="Pfam" id="PF00675"/>
    </source>
</evidence>